<dbReference type="AlphaFoldDB" id="A0A3M7MFP7"/>
<gene>
    <name evidence="1" type="ORF">GMOD_00009101</name>
</gene>
<reference evidence="1 2" key="1">
    <citation type="journal article" date="2014" name="PLoS ONE">
        <title>De novo Genome Assembly of the Fungal Plant Pathogen Pyrenophora semeniperda.</title>
        <authorList>
            <person name="Soliai M.M."/>
            <person name="Meyer S.E."/>
            <person name="Udall J.A."/>
            <person name="Elzinga D.E."/>
            <person name="Hermansen R.A."/>
            <person name="Bodily P.M."/>
            <person name="Hart A.A."/>
            <person name="Coleman C.E."/>
        </authorList>
    </citation>
    <scope>NUCLEOTIDE SEQUENCE [LARGE SCALE GENOMIC DNA]</scope>
    <source>
        <strain evidence="1 2">CCB06</strain>
        <tissue evidence="1">Mycelium</tissue>
    </source>
</reference>
<accession>A0A3M7MFP7</accession>
<organism evidence="1 2">
    <name type="scientific">Pyrenophora seminiperda CCB06</name>
    <dbReference type="NCBI Taxonomy" id="1302712"/>
    <lineage>
        <taxon>Eukaryota</taxon>
        <taxon>Fungi</taxon>
        <taxon>Dikarya</taxon>
        <taxon>Ascomycota</taxon>
        <taxon>Pezizomycotina</taxon>
        <taxon>Dothideomycetes</taxon>
        <taxon>Pleosporomycetidae</taxon>
        <taxon>Pleosporales</taxon>
        <taxon>Pleosporineae</taxon>
        <taxon>Pleosporaceae</taxon>
        <taxon>Pyrenophora</taxon>
    </lineage>
</organism>
<evidence type="ECO:0000313" key="1">
    <source>
        <dbReference type="EMBL" id="RMZ73287.1"/>
    </source>
</evidence>
<protein>
    <submittedName>
        <fullName evidence="1">Uncharacterized protein</fullName>
    </submittedName>
</protein>
<dbReference type="EMBL" id="KE747839">
    <property type="protein sequence ID" value="RMZ73287.1"/>
    <property type="molecule type" value="Genomic_DNA"/>
</dbReference>
<proteinExistence type="predicted"/>
<dbReference type="Proteomes" id="UP000265663">
    <property type="component" value="Unassembled WGS sequence"/>
</dbReference>
<evidence type="ECO:0000313" key="2">
    <source>
        <dbReference type="Proteomes" id="UP000265663"/>
    </source>
</evidence>
<name>A0A3M7MFP7_9PLEO</name>
<keyword evidence="2" id="KW-1185">Reference proteome</keyword>
<sequence length="109" mass="12443">MREAMSRAGRRFHPIMKPSAHMHISLTEYLTTITLPPYPTNLCKHSACCRTLGYFPRKRSAPQCETHSTYTLTTPTKTTYKVGDGCTVAHTWQPTQRSSMAVEFNFRSM</sequence>